<sequence length="282" mass="31184">MTTEQPGISVTRNELDRVVAIARDAARHIIMPRFRNLSDGDVRNKGNVLDLVTIADEMAERHIVAQLRDVWPDALMVGEESCALEPELRLALPSARLAITIDPIDGTANYAAGLPLFGVMIAVASYGVPLASVILDPISMDAALALRGQGAWTDRDGKVLRRLHMAAPTGLHQMTGKAAWRNLPTRNREKADTTFREMASLWDFRCAAHEYLLTAEGAGHFLLYTRSLPWDHLPGWLLLHEAGGYGARLDGLPYDLKRPNQGLLYAPDQRTWNLIHQALALD</sequence>
<dbReference type="GO" id="GO:0008934">
    <property type="term" value="F:inositol monophosphate 1-phosphatase activity"/>
    <property type="evidence" value="ECO:0007669"/>
    <property type="project" value="TreeGrafter"/>
</dbReference>
<comment type="cofactor">
    <cofactor evidence="2">
        <name>Mg(2+)</name>
        <dbReference type="ChEBI" id="CHEBI:18420"/>
    </cofactor>
</comment>
<dbReference type="STRING" id="153496.A0U89_10905"/>
<keyword evidence="2" id="KW-0460">Magnesium</keyword>
<dbReference type="GO" id="GO:0006020">
    <property type="term" value="P:inositol metabolic process"/>
    <property type="evidence" value="ECO:0007669"/>
    <property type="project" value="TreeGrafter"/>
</dbReference>
<dbReference type="KEGG" id="kba:A0U89_10905"/>
<protein>
    <submittedName>
        <fullName evidence="3">Uncharacterized protein</fullName>
    </submittedName>
</protein>
<dbReference type="PANTHER" id="PTHR20854:SF4">
    <property type="entry name" value="INOSITOL-1-MONOPHOSPHATASE-RELATED"/>
    <property type="match status" value="1"/>
</dbReference>
<dbReference type="SUPFAM" id="SSF56655">
    <property type="entry name" value="Carbohydrate phosphatase"/>
    <property type="match status" value="1"/>
</dbReference>
<proteinExistence type="inferred from homology"/>
<feature type="binding site" evidence="2">
    <location>
        <position position="79"/>
    </location>
    <ligand>
        <name>Mg(2+)</name>
        <dbReference type="ChEBI" id="CHEBI:18420"/>
        <label>1</label>
        <note>catalytic</note>
    </ligand>
</feature>
<dbReference type="InterPro" id="IPR000760">
    <property type="entry name" value="Inositol_monophosphatase-like"/>
</dbReference>
<evidence type="ECO:0000256" key="2">
    <source>
        <dbReference type="PIRSR" id="PIRSR600760-2"/>
    </source>
</evidence>
<dbReference type="Pfam" id="PF00459">
    <property type="entry name" value="Inositol_P"/>
    <property type="match status" value="1"/>
</dbReference>
<evidence type="ECO:0000313" key="4">
    <source>
        <dbReference type="Proteomes" id="UP000179145"/>
    </source>
</evidence>
<dbReference type="PANTHER" id="PTHR20854">
    <property type="entry name" value="INOSITOL MONOPHOSPHATASE"/>
    <property type="match status" value="1"/>
</dbReference>
<name>A0A1D8UVC0_9PROT</name>
<dbReference type="eggNOG" id="COG0483">
    <property type="taxonomic scope" value="Bacteria"/>
</dbReference>
<dbReference type="PRINTS" id="PR00377">
    <property type="entry name" value="IMPHPHTASES"/>
</dbReference>
<feature type="binding site" evidence="2">
    <location>
        <position position="104"/>
    </location>
    <ligand>
        <name>Mg(2+)</name>
        <dbReference type="ChEBI" id="CHEBI:18420"/>
        <label>1</label>
        <note>catalytic</note>
    </ligand>
</feature>
<evidence type="ECO:0000313" key="3">
    <source>
        <dbReference type="EMBL" id="AOX17568.1"/>
    </source>
</evidence>
<feature type="binding site" evidence="2">
    <location>
        <position position="105"/>
    </location>
    <ligand>
        <name>Mg(2+)</name>
        <dbReference type="ChEBI" id="CHEBI:18420"/>
        <label>1</label>
        <note>catalytic</note>
    </ligand>
</feature>
<feature type="binding site" evidence="2">
    <location>
        <position position="102"/>
    </location>
    <ligand>
        <name>Mg(2+)</name>
        <dbReference type="ChEBI" id="CHEBI:18420"/>
        <label>1</label>
        <note>catalytic</note>
    </ligand>
</feature>
<dbReference type="OrthoDB" id="9785695at2"/>
<dbReference type="GO" id="GO:0007165">
    <property type="term" value="P:signal transduction"/>
    <property type="evidence" value="ECO:0007669"/>
    <property type="project" value="TreeGrafter"/>
</dbReference>
<dbReference type="Proteomes" id="UP000179145">
    <property type="component" value="Chromosome"/>
</dbReference>
<dbReference type="EMBL" id="CP014674">
    <property type="protein sequence ID" value="AOX17568.1"/>
    <property type="molecule type" value="Genomic_DNA"/>
</dbReference>
<reference evidence="3 4" key="1">
    <citation type="journal article" date="2016" name="Microb. Cell Fact.">
        <title>Dissection of exopolysaccharide biosynthesis in Kozakia baliensis.</title>
        <authorList>
            <person name="Brandt J.U."/>
            <person name="Jakob F."/>
            <person name="Behr J."/>
            <person name="Geissler A.J."/>
            <person name="Vogel R.F."/>
        </authorList>
    </citation>
    <scope>NUCLEOTIDE SEQUENCE [LARGE SCALE GENOMIC DNA]</scope>
    <source>
        <strain evidence="3 4">DSM 14400</strain>
    </source>
</reference>
<feature type="binding site" evidence="2">
    <location>
        <position position="231"/>
    </location>
    <ligand>
        <name>Mg(2+)</name>
        <dbReference type="ChEBI" id="CHEBI:18420"/>
        <label>1</label>
        <note>catalytic</note>
    </ligand>
</feature>
<dbReference type="Gene3D" id="3.40.190.80">
    <property type="match status" value="1"/>
</dbReference>
<keyword evidence="2" id="KW-0479">Metal-binding</keyword>
<dbReference type="GO" id="GO:0046872">
    <property type="term" value="F:metal ion binding"/>
    <property type="evidence" value="ECO:0007669"/>
    <property type="project" value="UniProtKB-KW"/>
</dbReference>
<dbReference type="RefSeq" id="WP_070403144.1">
    <property type="nucleotide sequence ID" value="NZ_BJVW01000001.1"/>
</dbReference>
<evidence type="ECO:0000256" key="1">
    <source>
        <dbReference type="ARBA" id="ARBA00009759"/>
    </source>
</evidence>
<gene>
    <name evidence="3" type="ORF">A0U89_10905</name>
</gene>
<organism evidence="3 4">
    <name type="scientific">Kozakia baliensis</name>
    <dbReference type="NCBI Taxonomy" id="153496"/>
    <lineage>
        <taxon>Bacteria</taxon>
        <taxon>Pseudomonadati</taxon>
        <taxon>Pseudomonadota</taxon>
        <taxon>Alphaproteobacteria</taxon>
        <taxon>Acetobacterales</taxon>
        <taxon>Acetobacteraceae</taxon>
        <taxon>Kozakia</taxon>
    </lineage>
</organism>
<dbReference type="Gene3D" id="3.30.540.10">
    <property type="entry name" value="Fructose-1,6-Bisphosphatase, subunit A, domain 1"/>
    <property type="match status" value="1"/>
</dbReference>
<comment type="similarity">
    <text evidence="1">Belongs to the inositol monophosphatase superfamily.</text>
</comment>
<accession>A0A1D8UVC0</accession>
<dbReference type="AlphaFoldDB" id="A0A1D8UVC0"/>
<keyword evidence="4" id="KW-1185">Reference proteome</keyword>